<dbReference type="SUPFAM" id="SSF51735">
    <property type="entry name" value="NAD(P)-binding Rossmann-fold domains"/>
    <property type="match status" value="1"/>
</dbReference>
<dbReference type="Proteomes" id="UP000053392">
    <property type="component" value="Unassembled WGS sequence"/>
</dbReference>
<dbReference type="PANTHER" id="PTHR43677">
    <property type="entry name" value="SHORT-CHAIN DEHYDROGENASE/REDUCTASE"/>
    <property type="match status" value="1"/>
</dbReference>
<dbReference type="GO" id="GO:0005739">
    <property type="term" value="C:mitochondrion"/>
    <property type="evidence" value="ECO:0007669"/>
    <property type="project" value="TreeGrafter"/>
</dbReference>
<reference evidence="2 3" key="1">
    <citation type="submission" date="2015-01" db="EMBL/GenBank/DDBJ databases">
        <title>The Genome Sequence of Cryptococcus gattii Ram5.</title>
        <authorList>
            <consortium name="The Broad Institute Genomics Platform"/>
            <person name="Cuomo C."/>
            <person name="Litvintseva A."/>
            <person name="Chen Y."/>
            <person name="Heitman J."/>
            <person name="Sun S."/>
            <person name="Springer D."/>
            <person name="Dromer F."/>
            <person name="Young S."/>
            <person name="Zeng Q."/>
            <person name="Gargeya S."/>
            <person name="Abouelleil A."/>
            <person name="Alvarado L."/>
            <person name="Chapman S.B."/>
            <person name="Gainer-Dewar J."/>
            <person name="Goldberg J."/>
            <person name="Griggs A."/>
            <person name="Gujja S."/>
            <person name="Hansen M."/>
            <person name="Howarth C."/>
            <person name="Imamovic A."/>
            <person name="Larimer J."/>
            <person name="Murphy C."/>
            <person name="Naylor J."/>
            <person name="Pearson M."/>
            <person name="Priest M."/>
            <person name="Roberts A."/>
            <person name="Saif S."/>
            <person name="Shea T."/>
            <person name="Sykes S."/>
            <person name="Wortman J."/>
            <person name="Nusbaum C."/>
            <person name="Birren B."/>
        </authorList>
    </citation>
    <scope>NUCLEOTIDE SEQUENCE [LARGE SCALE GENOMIC DNA]</scope>
    <source>
        <strain evidence="2 3">Ram5</strain>
    </source>
</reference>
<proteinExistence type="predicted"/>
<dbReference type="InterPro" id="IPR051397">
    <property type="entry name" value="Zn-ADH-like_protein"/>
</dbReference>
<evidence type="ECO:0000259" key="1">
    <source>
        <dbReference type="SMART" id="SM00829"/>
    </source>
</evidence>
<organism evidence="2 3">
    <name type="scientific">Cryptococcus deuterogattii Ram5</name>
    <dbReference type="NCBI Taxonomy" id="1296110"/>
    <lineage>
        <taxon>Eukaryota</taxon>
        <taxon>Fungi</taxon>
        <taxon>Dikarya</taxon>
        <taxon>Basidiomycota</taxon>
        <taxon>Agaricomycotina</taxon>
        <taxon>Tremellomycetes</taxon>
        <taxon>Tremellales</taxon>
        <taxon>Cryptococcaceae</taxon>
        <taxon>Cryptococcus</taxon>
        <taxon>Cryptococcus gattii species complex</taxon>
    </lineage>
</organism>
<gene>
    <name evidence="2" type="ORF">I313_03412</name>
</gene>
<dbReference type="SMART" id="SM00829">
    <property type="entry name" value="PKS_ER"/>
    <property type="match status" value="1"/>
</dbReference>
<evidence type="ECO:0000313" key="2">
    <source>
        <dbReference type="EMBL" id="KIR40756.1"/>
    </source>
</evidence>
<dbReference type="PANTHER" id="PTHR43677:SF4">
    <property type="entry name" value="QUINONE OXIDOREDUCTASE-LIKE PROTEIN 2"/>
    <property type="match status" value="1"/>
</dbReference>
<accession>A0A0D0UZT5</accession>
<dbReference type="Gene3D" id="3.90.180.10">
    <property type="entry name" value="Medium-chain alcohol dehydrogenases, catalytic domain"/>
    <property type="match status" value="1"/>
</dbReference>
<protein>
    <submittedName>
        <fullName evidence="2">Alcohol dehydrogenase</fullName>
    </submittedName>
</protein>
<dbReference type="InterPro" id="IPR036291">
    <property type="entry name" value="NAD(P)-bd_dom_sf"/>
</dbReference>
<dbReference type="InterPro" id="IPR020843">
    <property type="entry name" value="ER"/>
</dbReference>
<dbReference type="Pfam" id="PF00107">
    <property type="entry name" value="ADH_zinc_N"/>
    <property type="match status" value="1"/>
</dbReference>
<dbReference type="GO" id="GO:0016491">
    <property type="term" value="F:oxidoreductase activity"/>
    <property type="evidence" value="ECO:0007669"/>
    <property type="project" value="InterPro"/>
</dbReference>
<dbReference type="OrthoDB" id="10257049at2759"/>
<dbReference type="InterPro" id="IPR013149">
    <property type="entry name" value="ADH-like_C"/>
</dbReference>
<dbReference type="HOGENOM" id="CLU_1085933_0_0_1"/>
<name>A0A0D0UZT5_9TREE</name>
<keyword evidence="3" id="KW-1185">Reference proteome</keyword>
<evidence type="ECO:0000313" key="3">
    <source>
        <dbReference type="Proteomes" id="UP000053392"/>
    </source>
</evidence>
<dbReference type="EMBL" id="KN847902">
    <property type="protein sequence ID" value="KIR40756.1"/>
    <property type="molecule type" value="Genomic_DNA"/>
</dbReference>
<feature type="domain" description="Enoyl reductase (ER)" evidence="1">
    <location>
        <begin position="7"/>
        <end position="229"/>
    </location>
</feature>
<dbReference type="Gene3D" id="3.40.50.720">
    <property type="entry name" value="NAD(P)-binding Rossmann-like Domain"/>
    <property type="match status" value="1"/>
</dbReference>
<dbReference type="AlphaFoldDB" id="A0A0D0UZT5"/>
<sequence length="240" mass="25664">MEEAITSSQESLVRRSVYGTIDGNDELPCYCEWVLVHGAAGGVGIAACQIAKSLGCKVIAAASSDGKRQFCKDHGGADEVVDYTKEGWQNEVKKLTGGKGVDVVFDPVGMIVPSLKCVNFNARILVVGFAGGTIEKVSCYLPSSSKVGQEDIPANLLLLKQASAVGVYWGATELREPETAKQISSSVVELLSKGDIRPIVHSTPYKGVEGVVQGLKDIEERKVWGKGVIIIREEEVKAKL</sequence>